<dbReference type="STRING" id="7998.ENSIPUP00000004528"/>
<dbReference type="Gene3D" id="1.20.140.150">
    <property type="match status" value="1"/>
</dbReference>
<sequence length="252" mass="27942">MNYRTVVMYTEIGSFVTCVVGWILVCSTLPMEYWTFSEVASTVITTDHFHSNLWKDCTTDSTGMVDCKEFPTLLGLQPYIHLCRVLIIISILLGLFGAILALVGMKCTKLGGSEVANARVTFVAGINYLTSGLCSIFAYSLYGYKVVVEFFDPNYYAQKFELGAALYFGWSGSVLLIIGGLIYSIFGGKEGFHLSSTTKEQLTYSAYDTRSSEVTVPNKQATKHPSSFRPQIESKTSGHTSRVKGYKKNDYV</sequence>
<comment type="similarity">
    <text evidence="3">Belongs to the claudin family.</text>
</comment>
<keyword evidence="12" id="KW-1185">Reference proteome</keyword>
<dbReference type="Pfam" id="PF00822">
    <property type="entry name" value="PMP22_Claudin"/>
    <property type="match status" value="1"/>
</dbReference>
<dbReference type="InterPro" id="IPR004031">
    <property type="entry name" value="PMP22/EMP/MP20/Claudin"/>
</dbReference>
<keyword evidence="6 11" id="KW-0812">Transmembrane</keyword>
<evidence type="ECO:0000256" key="3">
    <source>
        <dbReference type="ARBA" id="ARBA00008295"/>
    </source>
</evidence>
<dbReference type="InterPro" id="IPR006187">
    <property type="entry name" value="Claudin"/>
</dbReference>
<evidence type="ECO:0000256" key="4">
    <source>
        <dbReference type="ARBA" id="ARBA00022427"/>
    </source>
</evidence>
<dbReference type="PRINTS" id="PR01077">
    <property type="entry name" value="CLAUDIN"/>
</dbReference>
<name>A0A2D0RZY3_ICTPU</name>
<organism evidence="12 13">
    <name type="scientific">Ictalurus punctatus</name>
    <name type="common">Channel catfish</name>
    <name type="synonym">Silurus punctatus</name>
    <dbReference type="NCBI Taxonomy" id="7998"/>
    <lineage>
        <taxon>Eukaryota</taxon>
        <taxon>Metazoa</taxon>
        <taxon>Chordata</taxon>
        <taxon>Craniata</taxon>
        <taxon>Vertebrata</taxon>
        <taxon>Euteleostomi</taxon>
        <taxon>Actinopterygii</taxon>
        <taxon>Neopterygii</taxon>
        <taxon>Teleostei</taxon>
        <taxon>Ostariophysi</taxon>
        <taxon>Siluriformes</taxon>
        <taxon>Ictaluridae</taxon>
        <taxon>Ictalurus</taxon>
    </lineage>
</organism>
<feature type="compositionally biased region" description="Polar residues" evidence="10">
    <location>
        <begin position="215"/>
        <end position="240"/>
    </location>
</feature>
<feature type="transmembrane region" description="Helical" evidence="11">
    <location>
        <begin position="124"/>
        <end position="144"/>
    </location>
</feature>
<dbReference type="CTD" id="110437809"/>
<dbReference type="GO" id="GO:0005923">
    <property type="term" value="C:bicellular tight junction"/>
    <property type="evidence" value="ECO:0007669"/>
    <property type="project" value="UniProtKB-SubCell"/>
</dbReference>
<evidence type="ECO:0000256" key="11">
    <source>
        <dbReference type="SAM" id="Phobius"/>
    </source>
</evidence>
<feature type="transmembrane region" description="Helical" evidence="11">
    <location>
        <begin position="79"/>
        <end position="103"/>
    </location>
</feature>
<comment type="subcellular location">
    <subcellularLocation>
        <location evidence="1">Cell junction</location>
        <location evidence="1">Tight junction</location>
    </subcellularLocation>
    <subcellularLocation>
        <location evidence="2">Cell membrane</location>
        <topology evidence="2">Multi-pass membrane protein</topology>
    </subcellularLocation>
</comment>
<keyword evidence="9 11" id="KW-0472">Membrane</keyword>
<feature type="region of interest" description="Disordered" evidence="10">
    <location>
        <begin position="215"/>
        <end position="252"/>
    </location>
</feature>
<dbReference type="OrthoDB" id="9936647at2759"/>
<protein>
    <submittedName>
        <fullName evidence="13">Claudin-10 isoform X1</fullName>
    </submittedName>
</protein>
<keyword evidence="8 11" id="KW-1133">Transmembrane helix</keyword>
<evidence type="ECO:0000256" key="2">
    <source>
        <dbReference type="ARBA" id="ARBA00004651"/>
    </source>
</evidence>
<evidence type="ECO:0000256" key="1">
    <source>
        <dbReference type="ARBA" id="ARBA00004435"/>
    </source>
</evidence>
<dbReference type="Proteomes" id="UP000221080">
    <property type="component" value="Chromosome 6"/>
</dbReference>
<evidence type="ECO:0000313" key="12">
    <source>
        <dbReference type="Proteomes" id="UP000221080"/>
    </source>
</evidence>
<evidence type="ECO:0000256" key="8">
    <source>
        <dbReference type="ARBA" id="ARBA00022989"/>
    </source>
</evidence>
<feature type="transmembrane region" description="Helical" evidence="11">
    <location>
        <begin position="12"/>
        <end position="31"/>
    </location>
</feature>
<keyword evidence="4" id="KW-0796">Tight junction</keyword>
<gene>
    <name evidence="13" type="primary">LOC108272264</name>
</gene>
<reference evidence="13" key="2">
    <citation type="submission" date="2025-08" db="UniProtKB">
        <authorList>
            <consortium name="RefSeq"/>
        </authorList>
    </citation>
    <scope>IDENTIFICATION</scope>
    <source>
        <tissue evidence="13">Blood</tissue>
    </source>
</reference>
<dbReference type="GO" id="GO:0005198">
    <property type="term" value="F:structural molecule activity"/>
    <property type="evidence" value="ECO:0007669"/>
    <property type="project" value="InterPro"/>
</dbReference>
<dbReference type="InterPro" id="IPR017974">
    <property type="entry name" value="Claudin_CS"/>
</dbReference>
<reference evidence="12" key="1">
    <citation type="journal article" date="2016" name="Nat. Commun.">
        <title>The channel catfish genome sequence provides insights into the evolution of scale formation in teleosts.</title>
        <authorList>
            <person name="Liu Z."/>
            <person name="Liu S."/>
            <person name="Yao J."/>
            <person name="Bao L."/>
            <person name="Zhang J."/>
            <person name="Li Y."/>
            <person name="Jiang C."/>
            <person name="Sun L."/>
            <person name="Wang R."/>
            <person name="Zhang Y."/>
            <person name="Zhou T."/>
            <person name="Zeng Q."/>
            <person name="Fu Q."/>
            <person name="Gao S."/>
            <person name="Li N."/>
            <person name="Koren S."/>
            <person name="Jiang Y."/>
            <person name="Zimin A."/>
            <person name="Xu P."/>
            <person name="Phillippy A.M."/>
            <person name="Geng X."/>
            <person name="Song L."/>
            <person name="Sun F."/>
            <person name="Li C."/>
            <person name="Wang X."/>
            <person name="Chen A."/>
            <person name="Jin Y."/>
            <person name="Yuan Z."/>
            <person name="Yang Y."/>
            <person name="Tan S."/>
            <person name="Peatman E."/>
            <person name="Lu J."/>
            <person name="Qin Z."/>
            <person name="Dunham R."/>
            <person name="Li Z."/>
            <person name="Sonstegard T."/>
            <person name="Feng J."/>
            <person name="Danzmann R.G."/>
            <person name="Schroeder S."/>
            <person name="Scheffler B."/>
            <person name="Duke M.V."/>
            <person name="Ballard L."/>
            <person name="Kucuktas H."/>
            <person name="Kaltenboeck L."/>
            <person name="Liu H."/>
            <person name="Armbruster J."/>
            <person name="Xie Y."/>
            <person name="Kirby M.L."/>
            <person name="Tian Y."/>
            <person name="Flanagan M.E."/>
            <person name="Mu W."/>
            <person name="Waldbieser G.C."/>
        </authorList>
    </citation>
    <scope>NUCLEOTIDE SEQUENCE [LARGE SCALE GENOMIC DNA]</scope>
    <source>
        <strain evidence="12">SDA103</strain>
    </source>
</reference>
<evidence type="ECO:0000256" key="7">
    <source>
        <dbReference type="ARBA" id="ARBA00022949"/>
    </source>
</evidence>
<dbReference type="GO" id="GO:0005886">
    <property type="term" value="C:plasma membrane"/>
    <property type="evidence" value="ECO:0007669"/>
    <property type="project" value="UniProtKB-SubCell"/>
</dbReference>
<proteinExistence type="inferred from homology"/>
<evidence type="ECO:0000256" key="9">
    <source>
        <dbReference type="ARBA" id="ARBA00023136"/>
    </source>
</evidence>
<dbReference type="KEGG" id="ipu:108272264"/>
<dbReference type="RefSeq" id="XP_017336063.1">
    <property type="nucleotide sequence ID" value="XM_017480574.3"/>
</dbReference>
<evidence type="ECO:0000256" key="10">
    <source>
        <dbReference type="SAM" id="MobiDB-lite"/>
    </source>
</evidence>
<evidence type="ECO:0000256" key="6">
    <source>
        <dbReference type="ARBA" id="ARBA00022692"/>
    </source>
</evidence>
<dbReference type="AlphaFoldDB" id="A0A2D0RZY3"/>
<dbReference type="PROSITE" id="PS01346">
    <property type="entry name" value="CLAUDIN"/>
    <property type="match status" value="1"/>
</dbReference>
<dbReference type="PANTHER" id="PTHR12002">
    <property type="entry name" value="CLAUDIN"/>
    <property type="match status" value="1"/>
</dbReference>
<accession>A0A2D0RZY3</accession>
<keyword evidence="5" id="KW-1003">Cell membrane</keyword>
<evidence type="ECO:0000313" key="13">
    <source>
        <dbReference type="RefSeq" id="XP_017336063.1"/>
    </source>
</evidence>
<dbReference type="GeneID" id="108272264"/>
<keyword evidence="7" id="KW-0965">Cell junction</keyword>
<feature type="transmembrane region" description="Helical" evidence="11">
    <location>
        <begin position="164"/>
        <end position="186"/>
    </location>
</feature>
<evidence type="ECO:0000256" key="5">
    <source>
        <dbReference type="ARBA" id="ARBA00022475"/>
    </source>
</evidence>